<proteinExistence type="predicted"/>
<keyword evidence="1" id="KW-0472">Membrane</keyword>
<protein>
    <submittedName>
        <fullName evidence="2">ATP synthase subunit 8</fullName>
    </submittedName>
</protein>
<accession>A0A5J6VCN1</accession>
<geneLocation type="mitochondrion" evidence="2"/>
<evidence type="ECO:0000256" key="1">
    <source>
        <dbReference type="SAM" id="Phobius"/>
    </source>
</evidence>
<reference evidence="2" key="1">
    <citation type="submission" date="2018-09" db="EMBL/GenBank/DDBJ databases">
        <title>Uncovering the phylogeny of Oribatida (Acari, Sarcoptiformes): new evidence from the organization of mitochondrial genomes.</title>
        <authorList>
            <person name="Xue X.-F."/>
            <person name="Li W.-N."/>
        </authorList>
    </citation>
    <scope>NUCLEOTIDE SEQUENCE</scope>
</reference>
<sequence>MPQISPIMWTLIVMALTFILLMNSSTFQNLSKPTKKETKQNTKKATIKW</sequence>
<keyword evidence="2" id="KW-0496">Mitochondrion</keyword>
<organism evidence="2">
    <name type="scientific">Oribatula sp. XFX</name>
    <dbReference type="NCBI Taxonomy" id="2652662"/>
    <lineage>
        <taxon>Eukaryota</taxon>
        <taxon>Metazoa</taxon>
        <taxon>Ecdysozoa</taxon>
        <taxon>Arthropoda</taxon>
        <taxon>Chelicerata</taxon>
        <taxon>Arachnida</taxon>
        <taxon>Acari</taxon>
        <taxon>Acariformes</taxon>
        <taxon>Sarcoptiformes</taxon>
        <taxon>Oribatida</taxon>
        <taxon>Brachypylina</taxon>
        <taxon>Oripodoidea</taxon>
        <taxon>Oribatulidae</taxon>
        <taxon>Oribatula</taxon>
    </lineage>
</organism>
<dbReference type="EMBL" id="MH921998">
    <property type="protein sequence ID" value="QFG71643.1"/>
    <property type="molecule type" value="Genomic_DNA"/>
</dbReference>
<evidence type="ECO:0000313" key="2">
    <source>
        <dbReference type="EMBL" id="QFG71643.1"/>
    </source>
</evidence>
<keyword evidence="1" id="KW-1133">Transmembrane helix</keyword>
<dbReference type="AlphaFoldDB" id="A0A5J6VCN1"/>
<keyword evidence="1" id="KW-0812">Transmembrane</keyword>
<feature type="transmembrane region" description="Helical" evidence="1">
    <location>
        <begin position="6"/>
        <end position="27"/>
    </location>
</feature>
<name>A0A5J6VCN1_9ACAR</name>
<gene>
    <name evidence="2" type="primary">atp8</name>
</gene>